<evidence type="ECO:0000256" key="3">
    <source>
        <dbReference type="ARBA" id="ARBA00022676"/>
    </source>
</evidence>
<proteinExistence type="inferred from homology"/>
<feature type="compositionally biased region" description="Low complexity" evidence="9">
    <location>
        <begin position="435"/>
        <end position="452"/>
    </location>
</feature>
<keyword evidence="6" id="KW-1133">Transmembrane helix</keyword>
<feature type="compositionally biased region" description="Polar residues" evidence="9">
    <location>
        <begin position="562"/>
        <end position="592"/>
    </location>
</feature>
<evidence type="ECO:0000256" key="2">
    <source>
        <dbReference type="ARBA" id="ARBA00007647"/>
    </source>
</evidence>
<evidence type="ECO:0000313" key="10">
    <source>
        <dbReference type="Proteomes" id="UP000694888"/>
    </source>
</evidence>
<name>A0ABM1AE34_APLCA</name>
<organism evidence="10 11">
    <name type="scientific">Aplysia californica</name>
    <name type="common">California sea hare</name>
    <dbReference type="NCBI Taxonomy" id="6500"/>
    <lineage>
        <taxon>Eukaryota</taxon>
        <taxon>Metazoa</taxon>
        <taxon>Spiralia</taxon>
        <taxon>Lophotrochozoa</taxon>
        <taxon>Mollusca</taxon>
        <taxon>Gastropoda</taxon>
        <taxon>Heterobranchia</taxon>
        <taxon>Euthyneura</taxon>
        <taxon>Tectipleura</taxon>
        <taxon>Aplysiida</taxon>
        <taxon>Aplysioidea</taxon>
        <taxon>Aplysiidae</taxon>
        <taxon>Aplysia</taxon>
    </lineage>
</organism>
<feature type="compositionally biased region" description="Low complexity" evidence="9">
    <location>
        <begin position="531"/>
        <end position="559"/>
    </location>
</feature>
<evidence type="ECO:0000256" key="7">
    <source>
        <dbReference type="ARBA" id="ARBA00023136"/>
    </source>
</evidence>
<evidence type="ECO:0000256" key="8">
    <source>
        <dbReference type="RuleBase" id="RU366017"/>
    </source>
</evidence>
<evidence type="ECO:0000256" key="1">
    <source>
        <dbReference type="ARBA" id="ARBA00004167"/>
    </source>
</evidence>
<accession>A0ABM1AE34</accession>
<sequence>MGVMETAVAQIQNRSHAKKASEKDARPFYHVPDSEIYVYSVFYETFKPEMGSPGVRAIGVGPRKGNYSKVFCHVVSEDETKKRFDGRLFALNSYPYHKYVAVSIDCPVPQDTRPKLSAFSLLRTSERSNYFPVIYPGKVKERNFTVCGATLFGFRNHQMLLQSVVYNRLMGAGHQYVYNQTIGPKVDALLRHFQDLGLVTVLPMPSFPGDRAWYHGQIVAITDCIYRNRYTSEFVAVQDLDEFLLPLKHRTWGELITATLGAEVKAGRKPQDVAGFVFQHSFYCVGESDDNVARWMALKKSLSVSDEDEKFIKDVSGSLFLNWMRQKLLSYPQRVKTIYRPEFAREPGIHFPIKLWSGKRHVKINPAMGMLAHHRMRGKCTIKGEPLLMLRQYLDALKNASRDFQAYLTKTHQSFSVPTPPAPVNSPKMNSPKMNSPKMNSPKKTSPKMSSPEMTSPKMNSPKTTSSKMNSPKTTSPKMNSPKMNSPKKTSPKMSSPEMNSPKTTSSEMTSPEMTSPKMTSPEMTSHKMTSPKMTSPKRTSPKTTSSEMTSPEMTSPEMNSPEMTSPKMTSPKMTSPKITSPKRTSPKHTNITTSSSSSSTSST</sequence>
<keyword evidence="3 8" id="KW-0328">Glycosyltransferase</keyword>
<keyword evidence="10" id="KW-1185">Reference proteome</keyword>
<feature type="compositionally biased region" description="Low complexity" evidence="9">
    <location>
        <begin position="504"/>
        <end position="517"/>
    </location>
</feature>
<dbReference type="PANTHER" id="PTHR21461">
    <property type="entry name" value="GLYCOSYLTRANSFERASE FAMILY 92 PROTEIN"/>
    <property type="match status" value="1"/>
</dbReference>
<comment type="similarity">
    <text evidence="2 8">Belongs to the glycosyltransferase 92 family.</text>
</comment>
<keyword evidence="5" id="KW-0812">Transmembrane</keyword>
<feature type="compositionally biased region" description="Polar residues" evidence="9">
    <location>
        <begin position="518"/>
        <end position="529"/>
    </location>
</feature>
<feature type="compositionally biased region" description="Polar residues" evidence="9">
    <location>
        <begin position="453"/>
        <end position="479"/>
    </location>
</feature>
<comment type="subcellular location">
    <subcellularLocation>
        <location evidence="1">Membrane</location>
        <topology evidence="1">Single-pass membrane protein</topology>
    </subcellularLocation>
</comment>
<keyword evidence="7" id="KW-0472">Membrane</keyword>
<protein>
    <recommendedName>
        <fullName evidence="8">Glycosyltransferase family 92 protein</fullName>
        <ecNumber evidence="8">2.4.1.-</ecNumber>
    </recommendedName>
</protein>
<evidence type="ECO:0000256" key="4">
    <source>
        <dbReference type="ARBA" id="ARBA00022679"/>
    </source>
</evidence>
<evidence type="ECO:0000256" key="6">
    <source>
        <dbReference type="ARBA" id="ARBA00022989"/>
    </source>
</evidence>
<feature type="compositionally biased region" description="Low complexity" evidence="9">
    <location>
        <begin position="480"/>
        <end position="497"/>
    </location>
</feature>
<feature type="compositionally biased region" description="Low complexity" evidence="9">
    <location>
        <begin position="593"/>
        <end position="604"/>
    </location>
</feature>
<dbReference type="PANTHER" id="PTHR21461:SF69">
    <property type="entry name" value="GLYCOSYLTRANSFERASE FAMILY 92 PROTEIN"/>
    <property type="match status" value="1"/>
</dbReference>
<evidence type="ECO:0000256" key="9">
    <source>
        <dbReference type="SAM" id="MobiDB-lite"/>
    </source>
</evidence>
<gene>
    <name evidence="11" type="primary">LOC101855161</name>
</gene>
<dbReference type="Proteomes" id="UP000694888">
    <property type="component" value="Unplaced"/>
</dbReference>
<evidence type="ECO:0000313" key="11">
    <source>
        <dbReference type="RefSeq" id="XP_012945935.1"/>
    </source>
</evidence>
<dbReference type="RefSeq" id="XP_012945935.1">
    <property type="nucleotide sequence ID" value="XM_013090481.2"/>
</dbReference>
<dbReference type="GeneID" id="101855161"/>
<dbReference type="Pfam" id="PF01697">
    <property type="entry name" value="Glyco_transf_92"/>
    <property type="match status" value="1"/>
</dbReference>
<dbReference type="EC" id="2.4.1.-" evidence="8"/>
<evidence type="ECO:0000256" key="5">
    <source>
        <dbReference type="ARBA" id="ARBA00022692"/>
    </source>
</evidence>
<dbReference type="InterPro" id="IPR008166">
    <property type="entry name" value="Glyco_transf_92"/>
</dbReference>
<reference evidence="11" key="1">
    <citation type="submission" date="2025-08" db="UniProtKB">
        <authorList>
            <consortium name="RefSeq"/>
        </authorList>
    </citation>
    <scope>IDENTIFICATION</scope>
</reference>
<feature type="region of interest" description="Disordered" evidence="9">
    <location>
        <begin position="414"/>
        <end position="604"/>
    </location>
</feature>
<keyword evidence="4 8" id="KW-0808">Transferase</keyword>